<sequence>MSILRPVPIAALTTVFTHSCSETWLLTTTRAPSQFPPFPTAGPASCELPNWKDNIAAHGIRYYSPAICPSGFFIGPNCGVTKTRTNEGFPPVTAGETVAYCVPSDFTCTTDTTDFRGGVWGFATATAPEAQVTVAPAIQIRWRDSDLSILQTHPLTPGLLLVGDRTSSTSTGPPEASPTGNTSMRFSTIVPVPSTTTRSPAASTPTTTTPLSAPSTQLPSATSEFMSSSDPFATRSPDGLRNSPFDPPNGTPSTQQARRTAIGIGATFTTLAFAALLLFALNRYCRKRRLRNHPKKETEKEYLTPIGVGVWARCGQKTRSWGVMLRLKSTRRQQRVYDKQRDDPEEAGGWGGAGGARGPVMETIMEVDGRPRLGTRGNPAELEAASRRNTQRWSWMSRLSDVVGGRRSNRTTIGSRPGTSSIFGGRTSADWEAFTKERWPNGLTVPPQTYQGGGGGEGWNTRSNSHNKRSSGMIRSLSKGPSPTPSASRREALSQLQWNLQQPGGGGAASSSNAHKGHMRNKSSQFRLSERSDGTFGEMPRSPPPPRSPGPRSPGFGFLPSPTSSPVSVRDHLSSRSSS</sequence>
<dbReference type="Proteomes" id="UP001446871">
    <property type="component" value="Unassembled WGS sequence"/>
</dbReference>
<feature type="compositionally biased region" description="Gly residues" evidence="1">
    <location>
        <begin position="348"/>
        <end position="357"/>
    </location>
</feature>
<feature type="region of interest" description="Disordered" evidence="1">
    <location>
        <begin position="404"/>
        <end position="579"/>
    </location>
</feature>
<keyword evidence="2" id="KW-0812">Transmembrane</keyword>
<proteinExistence type="predicted"/>
<feature type="region of interest" description="Disordered" evidence="1">
    <location>
        <begin position="335"/>
        <end position="359"/>
    </location>
</feature>
<dbReference type="EMBL" id="JAQQWM010000001">
    <property type="protein sequence ID" value="KAK8081677.1"/>
    <property type="molecule type" value="Genomic_DNA"/>
</dbReference>
<feature type="region of interest" description="Disordered" evidence="1">
    <location>
        <begin position="161"/>
        <end position="257"/>
    </location>
</feature>
<evidence type="ECO:0000256" key="2">
    <source>
        <dbReference type="SAM" id="Phobius"/>
    </source>
</evidence>
<comment type="caution">
    <text evidence="3">The sequence shown here is derived from an EMBL/GenBank/DDBJ whole genome shotgun (WGS) entry which is preliminary data.</text>
</comment>
<name>A0ABR1WDT5_9PEZI</name>
<feature type="transmembrane region" description="Helical" evidence="2">
    <location>
        <begin position="261"/>
        <end position="281"/>
    </location>
</feature>
<keyword evidence="2" id="KW-1133">Transmembrane helix</keyword>
<feature type="compositionally biased region" description="Polar residues" evidence="1">
    <location>
        <begin position="165"/>
        <end position="186"/>
    </location>
</feature>
<evidence type="ECO:0000313" key="4">
    <source>
        <dbReference type="Proteomes" id="UP001446871"/>
    </source>
</evidence>
<feature type="compositionally biased region" description="Low complexity" evidence="1">
    <location>
        <begin position="553"/>
        <end position="562"/>
    </location>
</feature>
<protein>
    <submittedName>
        <fullName evidence="3">Uncharacterized protein</fullName>
    </submittedName>
</protein>
<gene>
    <name evidence="3" type="ORF">PG996_000458</name>
</gene>
<accession>A0ABR1WDT5</accession>
<reference evidence="3 4" key="1">
    <citation type="submission" date="2023-01" db="EMBL/GenBank/DDBJ databases">
        <title>Analysis of 21 Apiospora genomes using comparative genomics revels a genus with tremendous synthesis potential of carbohydrate active enzymes and secondary metabolites.</title>
        <authorList>
            <person name="Sorensen T."/>
        </authorList>
    </citation>
    <scope>NUCLEOTIDE SEQUENCE [LARGE SCALE GENOMIC DNA]</scope>
    <source>
        <strain evidence="3 4">CBS 83171</strain>
    </source>
</reference>
<feature type="compositionally biased region" description="Low complexity" evidence="1">
    <location>
        <begin position="187"/>
        <end position="221"/>
    </location>
</feature>
<keyword evidence="2" id="KW-0472">Membrane</keyword>
<evidence type="ECO:0000256" key="1">
    <source>
        <dbReference type="SAM" id="MobiDB-lite"/>
    </source>
</evidence>
<feature type="compositionally biased region" description="Polar residues" evidence="1">
    <location>
        <begin position="222"/>
        <end position="231"/>
    </location>
</feature>
<feature type="compositionally biased region" description="Basic and acidic residues" evidence="1">
    <location>
        <begin position="569"/>
        <end position="579"/>
    </location>
</feature>
<keyword evidence="4" id="KW-1185">Reference proteome</keyword>
<feature type="compositionally biased region" description="Polar residues" evidence="1">
    <location>
        <begin position="410"/>
        <end position="422"/>
    </location>
</feature>
<evidence type="ECO:0000313" key="3">
    <source>
        <dbReference type="EMBL" id="KAK8081677.1"/>
    </source>
</evidence>
<feature type="region of interest" description="Disordered" evidence="1">
    <location>
        <begin position="370"/>
        <end position="389"/>
    </location>
</feature>
<feature type="compositionally biased region" description="Pro residues" evidence="1">
    <location>
        <begin position="541"/>
        <end position="552"/>
    </location>
</feature>
<organism evidence="3 4">
    <name type="scientific">Apiospora saccharicola</name>
    <dbReference type="NCBI Taxonomy" id="335842"/>
    <lineage>
        <taxon>Eukaryota</taxon>
        <taxon>Fungi</taxon>
        <taxon>Dikarya</taxon>
        <taxon>Ascomycota</taxon>
        <taxon>Pezizomycotina</taxon>
        <taxon>Sordariomycetes</taxon>
        <taxon>Xylariomycetidae</taxon>
        <taxon>Amphisphaeriales</taxon>
        <taxon>Apiosporaceae</taxon>
        <taxon>Apiospora</taxon>
    </lineage>
</organism>